<feature type="compositionally biased region" description="Polar residues" evidence="1">
    <location>
        <begin position="488"/>
        <end position="503"/>
    </location>
</feature>
<dbReference type="PANTHER" id="PTHR23179">
    <property type="entry name" value="T-CELL ACTIVATION RHO GTPASE ACTIVATING PROTEIN-RELATED"/>
    <property type="match status" value="1"/>
</dbReference>
<dbReference type="PANTHER" id="PTHR23179:SF3">
    <property type="entry name" value="RHO GTPASE-ACTIVATING PROTEIN 20"/>
    <property type="match status" value="1"/>
</dbReference>
<dbReference type="SUPFAM" id="SSF48350">
    <property type="entry name" value="GTPase activation domain, GAP"/>
    <property type="match status" value="1"/>
</dbReference>
<feature type="domain" description="Rho-GAP" evidence="2">
    <location>
        <begin position="201"/>
        <end position="382"/>
    </location>
</feature>
<proteinExistence type="predicted"/>
<accession>A0ABQ0DQY9</accession>
<name>A0ABQ0DQY9_9EUKA</name>
<dbReference type="SMART" id="SM00324">
    <property type="entry name" value="RhoGAP"/>
    <property type="match status" value="1"/>
</dbReference>
<dbReference type="InterPro" id="IPR008936">
    <property type="entry name" value="Rho_GTPase_activation_prot"/>
</dbReference>
<evidence type="ECO:0000313" key="4">
    <source>
        <dbReference type="Proteomes" id="UP001628156"/>
    </source>
</evidence>
<dbReference type="InterPro" id="IPR000198">
    <property type="entry name" value="RhoGAP_dom"/>
</dbReference>
<comment type="caution">
    <text evidence="3">The sequence shown here is derived from an EMBL/GenBank/DDBJ whole genome shotgun (WGS) entry which is preliminary data.</text>
</comment>
<dbReference type="Proteomes" id="UP001628156">
    <property type="component" value="Unassembled WGS sequence"/>
</dbReference>
<evidence type="ECO:0000259" key="2">
    <source>
        <dbReference type="PROSITE" id="PS50238"/>
    </source>
</evidence>
<evidence type="ECO:0000313" key="3">
    <source>
        <dbReference type="EMBL" id="GAB1225168.1"/>
    </source>
</evidence>
<keyword evidence="4" id="KW-1185">Reference proteome</keyword>
<feature type="compositionally biased region" description="Low complexity" evidence="1">
    <location>
        <begin position="476"/>
        <end position="487"/>
    </location>
</feature>
<dbReference type="Pfam" id="PF00620">
    <property type="entry name" value="RhoGAP"/>
    <property type="match status" value="1"/>
</dbReference>
<dbReference type="Gene3D" id="1.10.555.10">
    <property type="entry name" value="Rho GTPase activation protein"/>
    <property type="match status" value="1"/>
</dbReference>
<organism evidence="3 4">
    <name type="scientific">Entamoeba nuttalli</name>
    <dbReference type="NCBI Taxonomy" id="412467"/>
    <lineage>
        <taxon>Eukaryota</taxon>
        <taxon>Amoebozoa</taxon>
        <taxon>Evosea</taxon>
        <taxon>Archamoebae</taxon>
        <taxon>Mastigamoebida</taxon>
        <taxon>Entamoebidae</taxon>
        <taxon>Entamoeba</taxon>
    </lineage>
</organism>
<dbReference type="PROSITE" id="PS50238">
    <property type="entry name" value="RHOGAP"/>
    <property type="match status" value="1"/>
</dbReference>
<feature type="region of interest" description="Disordered" evidence="1">
    <location>
        <begin position="414"/>
        <end position="503"/>
    </location>
</feature>
<sequence length="503" mass="58287">MSTNAWKGFKKATSDIKESILMNDEKRKNIQQIDGYWQKQQKFFQSTNKILNKFVELIDGEVRYLKEHWECSGMGQQETNIIGESLTLMMNIFLTTSKNLRCIEEITFKPIFKQISDVKNHLTDENEEIVIQKYYQLEKMIAWNNPLTYNNYIHQFVMMFDAGSVYFNENEAMNILISNAQELKQQYVIQNSQPSALYCNKTIESILVAEQRTKNQLPIAVESIYNYLYDKGFTVPGIFREITTGNKHQIDELYLRMAITSFEDLQPDLVAAVFKRFLRDLPTHVIDKQQTNSLINNYTSNGIHGIKSVITSLPVEHLTLFKYIMKLSYKISAYEDINLMNSKNIAVCLTPSVLTFDDADTILLTKGINVLSEIITHFNEIFPNDVDNLVYRKSRVLKRTTKIMRSTDADVLGILQQKTNRKRLPPKTKPLPQPNQTHQPKSLPQPPSPTPLKQESQKIKGVELKQNSITTDISKQKTVITQQTTKQPVNTYNRTYKYQQNLH</sequence>
<protein>
    <recommendedName>
        <fullName evidence="2">Rho-GAP domain-containing protein</fullName>
    </recommendedName>
</protein>
<evidence type="ECO:0000256" key="1">
    <source>
        <dbReference type="SAM" id="MobiDB-lite"/>
    </source>
</evidence>
<reference evidence="3 4" key="1">
    <citation type="journal article" date="2019" name="PLoS Negl. Trop. Dis.">
        <title>Whole genome sequencing of Entamoeba nuttalli reveals mammalian host-related molecular signatures and a novel octapeptide-repeat surface protein.</title>
        <authorList>
            <person name="Tanaka M."/>
            <person name="Makiuchi T."/>
            <person name="Komiyama T."/>
            <person name="Shiina T."/>
            <person name="Osaki K."/>
            <person name="Tachibana H."/>
        </authorList>
    </citation>
    <scope>NUCLEOTIDE SEQUENCE [LARGE SCALE GENOMIC DNA]</scope>
    <source>
        <strain evidence="3 4">P19-061405</strain>
    </source>
</reference>
<dbReference type="EMBL" id="BAAFRS010000245">
    <property type="protein sequence ID" value="GAB1225168.1"/>
    <property type="molecule type" value="Genomic_DNA"/>
</dbReference>
<dbReference type="CDD" id="cd00159">
    <property type="entry name" value="RhoGAP"/>
    <property type="match status" value="1"/>
</dbReference>
<gene>
    <name evidence="3" type="ORF">ENUP19_0245G0006</name>
</gene>